<evidence type="ECO:0000256" key="5">
    <source>
        <dbReference type="ARBA" id="ARBA00022842"/>
    </source>
</evidence>
<evidence type="ECO:0000313" key="8">
    <source>
        <dbReference type="EMBL" id="MCJ2186093.1"/>
    </source>
</evidence>
<dbReference type="CDD" id="cd03426">
    <property type="entry name" value="NUDIX_CoAse_Nudt7"/>
    <property type="match status" value="1"/>
</dbReference>
<feature type="domain" description="Nudix hydrolase" evidence="7">
    <location>
        <begin position="34"/>
        <end position="166"/>
    </location>
</feature>
<keyword evidence="3" id="KW-0479">Metal-binding</keyword>
<evidence type="ECO:0000256" key="6">
    <source>
        <dbReference type="ARBA" id="ARBA00023211"/>
    </source>
</evidence>
<dbReference type="PANTHER" id="PTHR12992">
    <property type="entry name" value="NUDIX HYDROLASE"/>
    <property type="match status" value="1"/>
</dbReference>
<dbReference type="Proteomes" id="UP001202281">
    <property type="component" value="Unassembled WGS sequence"/>
</dbReference>
<comment type="cofactor">
    <cofactor evidence="2">
        <name>Mg(2+)</name>
        <dbReference type="ChEBI" id="CHEBI:18420"/>
    </cofactor>
</comment>
<evidence type="ECO:0000259" key="7">
    <source>
        <dbReference type="PROSITE" id="PS51462"/>
    </source>
</evidence>
<evidence type="ECO:0000256" key="3">
    <source>
        <dbReference type="ARBA" id="ARBA00022723"/>
    </source>
</evidence>
<accession>A0ABT0BML7</accession>
<comment type="caution">
    <text evidence="8">The sequence shown here is derived from an EMBL/GenBank/DDBJ whole genome shotgun (WGS) entry which is preliminary data.</text>
</comment>
<keyword evidence="9" id="KW-1185">Reference proteome</keyword>
<dbReference type="PANTHER" id="PTHR12992:SF11">
    <property type="entry name" value="MITOCHONDRIAL COENZYME A DIPHOSPHATASE NUDT8"/>
    <property type="match status" value="1"/>
</dbReference>
<dbReference type="InterPro" id="IPR045121">
    <property type="entry name" value="CoAse"/>
</dbReference>
<gene>
    <name evidence="8" type="ORF">MTR66_04605</name>
</gene>
<dbReference type="SUPFAM" id="SSF55811">
    <property type="entry name" value="Nudix"/>
    <property type="match status" value="1"/>
</dbReference>
<sequence length="202" mass="22533">MTALYDRVARRFEAGHAKAPPALWIDPRTCEMQSFKPAAVLIAMTERARPGMLLLHRPSTMRAHPGQIAFPGGRIDPGENPVQAALREANEELGIDPAQVRVVGTSDRYRTGSGYEITPVLGVVPPDLPIHPNPAEVAQWFEAPVDFVLDPANQTTRTIEYEDRLHDFVEITWPDGRQDHVIWGVTGAILYNLSHRLDWNAD</sequence>
<dbReference type="InterPro" id="IPR000086">
    <property type="entry name" value="NUDIX_hydrolase_dom"/>
</dbReference>
<reference evidence="8 9" key="1">
    <citation type="submission" date="2022-04" db="EMBL/GenBank/DDBJ databases">
        <title>Identification of a novel bacterium isolated from mangrove sediments.</title>
        <authorList>
            <person name="Pan X."/>
        </authorList>
    </citation>
    <scope>NUCLEOTIDE SEQUENCE [LARGE SCALE GENOMIC DNA]</scope>
    <source>
        <strain evidence="8 9">B2638</strain>
    </source>
</reference>
<name>A0ABT0BML7_9SPHN</name>
<proteinExistence type="predicted"/>
<protein>
    <submittedName>
        <fullName evidence="8">CoA pyrophosphatase</fullName>
    </submittedName>
</protein>
<evidence type="ECO:0000256" key="4">
    <source>
        <dbReference type="ARBA" id="ARBA00022801"/>
    </source>
</evidence>
<dbReference type="EMBL" id="JALHLG010000005">
    <property type="protein sequence ID" value="MCJ2186093.1"/>
    <property type="molecule type" value="Genomic_DNA"/>
</dbReference>
<keyword evidence="4" id="KW-0378">Hydrolase</keyword>
<evidence type="ECO:0000256" key="1">
    <source>
        <dbReference type="ARBA" id="ARBA00001936"/>
    </source>
</evidence>
<comment type="cofactor">
    <cofactor evidence="1">
        <name>Mn(2+)</name>
        <dbReference type="ChEBI" id="CHEBI:29035"/>
    </cofactor>
</comment>
<dbReference type="Pfam" id="PF00293">
    <property type="entry name" value="NUDIX"/>
    <property type="match status" value="1"/>
</dbReference>
<dbReference type="InterPro" id="IPR020084">
    <property type="entry name" value="NUDIX_hydrolase_CS"/>
</dbReference>
<evidence type="ECO:0000256" key="2">
    <source>
        <dbReference type="ARBA" id="ARBA00001946"/>
    </source>
</evidence>
<keyword evidence="6" id="KW-0464">Manganese</keyword>
<dbReference type="InterPro" id="IPR015797">
    <property type="entry name" value="NUDIX_hydrolase-like_dom_sf"/>
</dbReference>
<evidence type="ECO:0000313" key="9">
    <source>
        <dbReference type="Proteomes" id="UP001202281"/>
    </source>
</evidence>
<dbReference type="PROSITE" id="PS51462">
    <property type="entry name" value="NUDIX"/>
    <property type="match status" value="1"/>
</dbReference>
<dbReference type="NCBIfam" id="NF007980">
    <property type="entry name" value="PRK10707.1"/>
    <property type="match status" value="1"/>
</dbReference>
<organism evidence="8 9">
    <name type="scientific">Novosphingobium beihaiensis</name>
    <dbReference type="NCBI Taxonomy" id="2930389"/>
    <lineage>
        <taxon>Bacteria</taxon>
        <taxon>Pseudomonadati</taxon>
        <taxon>Pseudomonadota</taxon>
        <taxon>Alphaproteobacteria</taxon>
        <taxon>Sphingomonadales</taxon>
        <taxon>Sphingomonadaceae</taxon>
        <taxon>Novosphingobium</taxon>
    </lineage>
</organism>
<keyword evidence="5" id="KW-0460">Magnesium</keyword>
<dbReference type="RefSeq" id="WP_243918313.1">
    <property type="nucleotide sequence ID" value="NZ_JALHLG010000005.1"/>
</dbReference>
<dbReference type="Gene3D" id="3.90.79.10">
    <property type="entry name" value="Nucleoside Triphosphate Pyrophosphohydrolase"/>
    <property type="match status" value="1"/>
</dbReference>
<dbReference type="PROSITE" id="PS00893">
    <property type="entry name" value="NUDIX_BOX"/>
    <property type="match status" value="1"/>
</dbReference>